<dbReference type="GO" id="GO:0005794">
    <property type="term" value="C:Golgi apparatus"/>
    <property type="evidence" value="ECO:0007669"/>
    <property type="project" value="UniProtKB-SubCell"/>
</dbReference>
<dbReference type="InterPro" id="IPR035969">
    <property type="entry name" value="Rab-GAP_TBC_sf"/>
</dbReference>
<name>A0A2U1NYN8_ARTAN</name>
<dbReference type="PANTHER" id="PTHR11711">
    <property type="entry name" value="ADP RIBOSYLATION FACTOR-RELATED"/>
    <property type="match status" value="1"/>
</dbReference>
<dbReference type="SUPFAM" id="SSF47923">
    <property type="entry name" value="Ypt/Rab-GAP domain of gyp1p"/>
    <property type="match status" value="1"/>
</dbReference>
<dbReference type="GO" id="GO:0003924">
    <property type="term" value="F:GTPase activity"/>
    <property type="evidence" value="ECO:0007669"/>
    <property type="project" value="InterPro"/>
</dbReference>
<evidence type="ECO:0000256" key="11">
    <source>
        <dbReference type="ARBA" id="ARBA00040200"/>
    </source>
</evidence>
<dbReference type="Gene3D" id="2.40.160.10">
    <property type="entry name" value="Porin"/>
    <property type="match status" value="1"/>
</dbReference>
<dbReference type="SMART" id="SM00177">
    <property type="entry name" value="ARF"/>
    <property type="match status" value="1"/>
</dbReference>
<dbReference type="InterPro" id="IPR024156">
    <property type="entry name" value="Small_GTPase_ARF"/>
</dbReference>
<keyword evidence="5 12" id="KW-0547">Nucleotide-binding</keyword>
<dbReference type="GO" id="GO:0005741">
    <property type="term" value="C:mitochondrial outer membrane"/>
    <property type="evidence" value="ECO:0007669"/>
    <property type="project" value="InterPro"/>
</dbReference>
<dbReference type="AlphaFoldDB" id="A0A2U1NYN8"/>
<dbReference type="InterPro" id="IPR023614">
    <property type="entry name" value="Porin_dom_sf"/>
</dbReference>
<dbReference type="Pfam" id="PF00025">
    <property type="entry name" value="Arf"/>
    <property type="match status" value="1"/>
</dbReference>
<dbReference type="GO" id="GO:0015031">
    <property type="term" value="P:protein transport"/>
    <property type="evidence" value="ECO:0007669"/>
    <property type="project" value="UniProtKB-KW"/>
</dbReference>
<keyword evidence="9 12" id="KW-0342">GTP-binding</keyword>
<comment type="caution">
    <text evidence="13">The sequence shown here is derived from an EMBL/GenBank/DDBJ whole genome shotgun (WGS) entry which is preliminary data.</text>
</comment>
<comment type="subcellular location">
    <subcellularLocation>
        <location evidence="1">Golgi apparatus</location>
    </subcellularLocation>
</comment>
<keyword evidence="10" id="KW-0449">Lipoprotein</keyword>
<keyword evidence="8" id="KW-0333">Golgi apparatus</keyword>
<evidence type="ECO:0000256" key="1">
    <source>
        <dbReference type="ARBA" id="ARBA00004555"/>
    </source>
</evidence>
<accession>A0A2U1NYN8</accession>
<keyword evidence="6" id="KW-0931">ER-Golgi transport</keyword>
<keyword evidence="7" id="KW-0653">Protein transport</keyword>
<dbReference type="GO" id="GO:0016004">
    <property type="term" value="F:phospholipase activator activity"/>
    <property type="evidence" value="ECO:0007669"/>
    <property type="project" value="UniProtKB-ARBA"/>
</dbReference>
<dbReference type="Gene3D" id="1.10.8.270">
    <property type="entry name" value="putative rabgap domain of human tbc1 domain family member 14 like domains"/>
    <property type="match status" value="1"/>
</dbReference>
<dbReference type="OrthoDB" id="2011769at2759"/>
<evidence type="ECO:0000256" key="4">
    <source>
        <dbReference type="ARBA" id="ARBA00022707"/>
    </source>
</evidence>
<keyword evidence="14" id="KW-1185">Reference proteome</keyword>
<dbReference type="SUPFAM" id="SSF52540">
    <property type="entry name" value="P-loop containing nucleoside triphosphate hydrolases"/>
    <property type="match status" value="1"/>
</dbReference>
<dbReference type="EMBL" id="PKPP01001973">
    <property type="protein sequence ID" value="PWA78540.1"/>
    <property type="molecule type" value="Genomic_DNA"/>
</dbReference>
<keyword evidence="4" id="KW-0519">Myristate</keyword>
<evidence type="ECO:0000256" key="9">
    <source>
        <dbReference type="ARBA" id="ARBA00023134"/>
    </source>
</evidence>
<dbReference type="Gene3D" id="3.40.50.300">
    <property type="entry name" value="P-loop containing nucleotide triphosphate hydrolases"/>
    <property type="match status" value="1"/>
</dbReference>
<organism evidence="13 14">
    <name type="scientific">Artemisia annua</name>
    <name type="common">Sweet wormwood</name>
    <dbReference type="NCBI Taxonomy" id="35608"/>
    <lineage>
        <taxon>Eukaryota</taxon>
        <taxon>Viridiplantae</taxon>
        <taxon>Streptophyta</taxon>
        <taxon>Embryophyta</taxon>
        <taxon>Tracheophyta</taxon>
        <taxon>Spermatophyta</taxon>
        <taxon>Magnoliopsida</taxon>
        <taxon>eudicotyledons</taxon>
        <taxon>Gunneridae</taxon>
        <taxon>Pentapetalae</taxon>
        <taxon>asterids</taxon>
        <taxon>campanulids</taxon>
        <taxon>Asterales</taxon>
        <taxon>Asteraceae</taxon>
        <taxon>Asteroideae</taxon>
        <taxon>Anthemideae</taxon>
        <taxon>Artemisiinae</taxon>
        <taxon>Artemisia</taxon>
    </lineage>
</organism>
<evidence type="ECO:0000256" key="6">
    <source>
        <dbReference type="ARBA" id="ARBA00022892"/>
    </source>
</evidence>
<proteinExistence type="inferred from homology"/>
<dbReference type="STRING" id="35608.A0A2U1NYN8"/>
<keyword evidence="3" id="KW-0813">Transport</keyword>
<dbReference type="GO" id="GO:0016192">
    <property type="term" value="P:vesicle-mediated transport"/>
    <property type="evidence" value="ECO:0007669"/>
    <property type="project" value="UniProtKB-KW"/>
</dbReference>
<evidence type="ECO:0000256" key="5">
    <source>
        <dbReference type="ARBA" id="ARBA00022741"/>
    </source>
</evidence>
<dbReference type="InterPro" id="IPR027417">
    <property type="entry name" value="P-loop_NTPase"/>
</dbReference>
<dbReference type="InterPro" id="IPR027246">
    <property type="entry name" value="Porin_Euk/Tom40"/>
</dbReference>
<evidence type="ECO:0000256" key="8">
    <source>
        <dbReference type="ARBA" id="ARBA00023034"/>
    </source>
</evidence>
<dbReference type="SMART" id="SM00178">
    <property type="entry name" value="SAR"/>
    <property type="match status" value="1"/>
</dbReference>
<sequence length="424" mass="48681">MSRVLDHFGANAIFNKDYEIIEQIERDVKRTHSDIHFFSGESVYAKGIRYAQGMNEILAPFFHVFKNDPNDDYAVNAYQTHYFALLSYMSTFVQQFQGCHSSLVTYRRKKYQSYGVWEKLFVEGLEKDQKINYSGCSWPCLKVHVKLVFSSNETATLLQVVVAQTKAIAGCNIETVEYKNINFVIWDIGYQSNRIESLWKHYYSHDKKGLIFVVDSNDRDCIVDTRYELHKMLNEDQLRDAAFLVFANKQDLPNSMTVTEITEKLDLQSFQQRHWHIQSTCATSGEGLYEGLDWLSNSIANKTSIASVLSKLRDYVSSRASMNVLVKNNCFEDLMAFLYSLLAHDAISSIKVNGSKEVWVTVVGTQHALDPLTIVKARYNNLDKENAFIQHDWRPKSLFTISGEFDTNAIYKISNLGICLALKS</sequence>
<evidence type="ECO:0000256" key="7">
    <source>
        <dbReference type="ARBA" id="ARBA00022927"/>
    </source>
</evidence>
<dbReference type="PROSITE" id="PS51417">
    <property type="entry name" value="ARF"/>
    <property type="match status" value="1"/>
</dbReference>
<dbReference type="FunFam" id="3.40.50.300:FF:003500">
    <property type="entry name" value="ADP-ribosylation factor 1"/>
    <property type="match status" value="1"/>
</dbReference>
<comment type="similarity">
    <text evidence="2">Belongs to the small GTPase superfamily. Arf family.</text>
</comment>
<evidence type="ECO:0000256" key="3">
    <source>
        <dbReference type="ARBA" id="ARBA00022448"/>
    </source>
</evidence>
<dbReference type="InterPro" id="IPR006689">
    <property type="entry name" value="Small_GTPase_ARF/SAR"/>
</dbReference>
<evidence type="ECO:0000313" key="13">
    <source>
        <dbReference type="EMBL" id="PWA78540.1"/>
    </source>
</evidence>
<reference evidence="13 14" key="1">
    <citation type="journal article" date="2018" name="Mol. Plant">
        <title>The genome of Artemisia annua provides insight into the evolution of Asteraceae family and artemisinin biosynthesis.</title>
        <authorList>
            <person name="Shen Q."/>
            <person name="Zhang L."/>
            <person name="Liao Z."/>
            <person name="Wang S."/>
            <person name="Yan T."/>
            <person name="Shi P."/>
            <person name="Liu M."/>
            <person name="Fu X."/>
            <person name="Pan Q."/>
            <person name="Wang Y."/>
            <person name="Lv Z."/>
            <person name="Lu X."/>
            <person name="Zhang F."/>
            <person name="Jiang W."/>
            <person name="Ma Y."/>
            <person name="Chen M."/>
            <person name="Hao X."/>
            <person name="Li L."/>
            <person name="Tang Y."/>
            <person name="Lv G."/>
            <person name="Zhou Y."/>
            <person name="Sun X."/>
            <person name="Brodelius P.E."/>
            <person name="Rose J.K.C."/>
            <person name="Tang K."/>
        </authorList>
    </citation>
    <scope>NUCLEOTIDE SEQUENCE [LARGE SCALE GENOMIC DNA]</scope>
    <source>
        <strain evidence="14">cv. Huhao1</strain>
        <tissue evidence="13">Leaf</tissue>
    </source>
</reference>
<gene>
    <name evidence="13" type="ORF">CTI12_AA218560</name>
</gene>
<dbReference type="GO" id="GO:0055085">
    <property type="term" value="P:transmembrane transport"/>
    <property type="evidence" value="ECO:0007669"/>
    <property type="project" value="InterPro"/>
</dbReference>
<evidence type="ECO:0000256" key="12">
    <source>
        <dbReference type="PIRSR" id="PIRSR606689-1"/>
    </source>
</evidence>
<dbReference type="GO" id="GO:0005525">
    <property type="term" value="F:GTP binding"/>
    <property type="evidence" value="ECO:0007669"/>
    <property type="project" value="UniProtKB-KW"/>
</dbReference>
<evidence type="ECO:0000256" key="10">
    <source>
        <dbReference type="ARBA" id="ARBA00023288"/>
    </source>
</evidence>
<feature type="binding site" evidence="12">
    <location>
        <begin position="248"/>
        <end position="251"/>
    </location>
    <ligand>
        <name>GTP</name>
        <dbReference type="ChEBI" id="CHEBI:37565"/>
    </ligand>
</feature>
<evidence type="ECO:0000256" key="2">
    <source>
        <dbReference type="ARBA" id="ARBA00010290"/>
    </source>
</evidence>
<dbReference type="Pfam" id="PF01459">
    <property type="entry name" value="Porin_3"/>
    <property type="match status" value="1"/>
</dbReference>
<dbReference type="Proteomes" id="UP000245207">
    <property type="component" value="Unassembled WGS sequence"/>
</dbReference>
<protein>
    <recommendedName>
        <fullName evidence="11">ADP-ribosylation factor 1</fullName>
    </recommendedName>
</protein>
<evidence type="ECO:0000313" key="14">
    <source>
        <dbReference type="Proteomes" id="UP000245207"/>
    </source>
</evidence>